<name>A0AAV3XSX0_9CYAN</name>
<evidence type="ECO:0000256" key="5">
    <source>
        <dbReference type="ARBA" id="ARBA00023004"/>
    </source>
</evidence>
<dbReference type="AlphaFoldDB" id="A0AAV3XSX0"/>
<dbReference type="PANTHER" id="PTHR24291:SF50">
    <property type="entry name" value="BIFUNCTIONAL ALBAFLAVENONE MONOOXYGENASE_TERPENE SYNTHASE"/>
    <property type="match status" value="1"/>
</dbReference>
<dbReference type="GO" id="GO:0016705">
    <property type="term" value="F:oxidoreductase activity, acting on paired donors, with incorporation or reduction of molecular oxygen"/>
    <property type="evidence" value="ECO:0007669"/>
    <property type="project" value="InterPro"/>
</dbReference>
<sequence>MSMNQEVFNLPGPGRESVVDTLANLNEDKLAFLTKCSREYGDVVPLQVGINQVILLNCPSYIEQVSKDRSLFVRGPHVRTALQRLLGEGIFLKEGESWLHQRRITQQVFYHQHITTYGETIVAYTERLLNRWQDGEIRNVQSDMMRLTLDIIWKVIFNDELTEEEAQDIGYILGISTRLFESKDQEEFNDQQLATQNLRYERILEEMDRYIYSLIQQRRQSGEYSGDLLSMLMQVRDEDNNSQMSDKQLRDEVVTLLFAGQEALAVVLSWTFILLSLHPQVQTKLLTELKEVLDGRYPSVSDIPHLCYTNSVIKEAMRLYPPVAVMPRIAIQDYEIGGYKIPAGCTVLISAWTMHRHPRYFEDPDKFDPDRWANDLEKRLPRGVYLPFGNGPRICIGKSFAEMEMVLIIATMAQKYQLTLVPDFQIVLWATITLRSKLGVPVKLEKK</sequence>
<evidence type="ECO:0000256" key="4">
    <source>
        <dbReference type="ARBA" id="ARBA00023002"/>
    </source>
</evidence>
<gene>
    <name evidence="9" type="ORF">MiSe_90750</name>
</gene>
<keyword evidence="6 8" id="KW-0503">Monooxygenase</keyword>
<keyword evidence="3 7" id="KW-0479">Metal-binding</keyword>
<dbReference type="SUPFAM" id="SSF48264">
    <property type="entry name" value="Cytochrome P450"/>
    <property type="match status" value="1"/>
</dbReference>
<dbReference type="PRINTS" id="PR00463">
    <property type="entry name" value="EP450I"/>
</dbReference>
<dbReference type="EMBL" id="BLAY01000312">
    <property type="protein sequence ID" value="GET44249.1"/>
    <property type="molecule type" value="Genomic_DNA"/>
</dbReference>
<evidence type="ECO:0000256" key="6">
    <source>
        <dbReference type="ARBA" id="ARBA00023033"/>
    </source>
</evidence>
<dbReference type="GO" id="GO:0004497">
    <property type="term" value="F:monooxygenase activity"/>
    <property type="evidence" value="ECO:0007669"/>
    <property type="project" value="UniProtKB-KW"/>
</dbReference>
<reference evidence="9" key="1">
    <citation type="submission" date="2019-10" db="EMBL/GenBank/DDBJ databases">
        <title>Draft genome sequece of Microseira wollei NIES-4236.</title>
        <authorList>
            <person name="Yamaguchi H."/>
            <person name="Suzuki S."/>
            <person name="Kawachi M."/>
        </authorList>
    </citation>
    <scope>NUCLEOTIDE SEQUENCE</scope>
    <source>
        <strain evidence="9">NIES-4236</strain>
    </source>
</reference>
<dbReference type="PROSITE" id="PS00086">
    <property type="entry name" value="CYTOCHROME_P450"/>
    <property type="match status" value="1"/>
</dbReference>
<comment type="caution">
    <text evidence="9">The sequence shown here is derived from an EMBL/GenBank/DDBJ whole genome shotgun (WGS) entry which is preliminary data.</text>
</comment>
<evidence type="ECO:0000313" key="10">
    <source>
        <dbReference type="Proteomes" id="UP001050975"/>
    </source>
</evidence>
<keyword evidence="10" id="KW-1185">Reference proteome</keyword>
<dbReference type="InterPro" id="IPR036396">
    <property type="entry name" value="Cyt_P450_sf"/>
</dbReference>
<dbReference type="InterPro" id="IPR017972">
    <property type="entry name" value="Cyt_P450_CS"/>
</dbReference>
<comment type="similarity">
    <text evidence="1 8">Belongs to the cytochrome P450 family.</text>
</comment>
<dbReference type="CDD" id="cd20620">
    <property type="entry name" value="CYP132-like"/>
    <property type="match status" value="1"/>
</dbReference>
<evidence type="ECO:0000256" key="2">
    <source>
        <dbReference type="ARBA" id="ARBA00022617"/>
    </source>
</evidence>
<evidence type="ECO:0000256" key="1">
    <source>
        <dbReference type="ARBA" id="ARBA00010617"/>
    </source>
</evidence>
<dbReference type="InterPro" id="IPR050196">
    <property type="entry name" value="Cytochrome_P450_Monoox"/>
</dbReference>
<evidence type="ECO:0000256" key="7">
    <source>
        <dbReference type="PIRSR" id="PIRSR602401-1"/>
    </source>
</evidence>
<evidence type="ECO:0000313" key="9">
    <source>
        <dbReference type="EMBL" id="GET44249.1"/>
    </source>
</evidence>
<keyword evidence="2 7" id="KW-0349">Heme</keyword>
<dbReference type="Pfam" id="PF00067">
    <property type="entry name" value="p450"/>
    <property type="match status" value="1"/>
</dbReference>
<dbReference type="PRINTS" id="PR00385">
    <property type="entry name" value="P450"/>
</dbReference>
<feature type="binding site" description="axial binding residue" evidence="7">
    <location>
        <position position="395"/>
    </location>
    <ligand>
        <name>heme</name>
        <dbReference type="ChEBI" id="CHEBI:30413"/>
    </ligand>
    <ligandPart>
        <name>Fe</name>
        <dbReference type="ChEBI" id="CHEBI:18248"/>
    </ligandPart>
</feature>
<proteinExistence type="inferred from homology"/>
<accession>A0AAV3XSX0</accession>
<dbReference type="InterPro" id="IPR001128">
    <property type="entry name" value="Cyt_P450"/>
</dbReference>
<keyword evidence="5 7" id="KW-0408">Iron</keyword>
<dbReference type="RefSeq" id="WP_226593920.1">
    <property type="nucleotide sequence ID" value="NZ_BLAY01000312.1"/>
</dbReference>
<dbReference type="GO" id="GO:0020037">
    <property type="term" value="F:heme binding"/>
    <property type="evidence" value="ECO:0007669"/>
    <property type="project" value="InterPro"/>
</dbReference>
<comment type="cofactor">
    <cofactor evidence="7">
        <name>heme</name>
        <dbReference type="ChEBI" id="CHEBI:30413"/>
    </cofactor>
</comment>
<dbReference type="Gene3D" id="1.10.630.10">
    <property type="entry name" value="Cytochrome P450"/>
    <property type="match status" value="1"/>
</dbReference>
<dbReference type="Proteomes" id="UP001050975">
    <property type="component" value="Unassembled WGS sequence"/>
</dbReference>
<protein>
    <submittedName>
        <fullName evidence="9">Cytochrome P450</fullName>
    </submittedName>
</protein>
<dbReference type="GO" id="GO:0005506">
    <property type="term" value="F:iron ion binding"/>
    <property type="evidence" value="ECO:0007669"/>
    <property type="project" value="InterPro"/>
</dbReference>
<dbReference type="InterPro" id="IPR002401">
    <property type="entry name" value="Cyt_P450_E_grp-I"/>
</dbReference>
<evidence type="ECO:0000256" key="8">
    <source>
        <dbReference type="RuleBase" id="RU000461"/>
    </source>
</evidence>
<organism evidence="9 10">
    <name type="scientific">Microseira wollei NIES-4236</name>
    <dbReference type="NCBI Taxonomy" id="2530354"/>
    <lineage>
        <taxon>Bacteria</taxon>
        <taxon>Bacillati</taxon>
        <taxon>Cyanobacteriota</taxon>
        <taxon>Cyanophyceae</taxon>
        <taxon>Oscillatoriophycideae</taxon>
        <taxon>Aerosakkonematales</taxon>
        <taxon>Aerosakkonemataceae</taxon>
        <taxon>Microseira</taxon>
    </lineage>
</organism>
<evidence type="ECO:0000256" key="3">
    <source>
        <dbReference type="ARBA" id="ARBA00022723"/>
    </source>
</evidence>
<dbReference type="PANTHER" id="PTHR24291">
    <property type="entry name" value="CYTOCHROME P450 FAMILY 4"/>
    <property type="match status" value="1"/>
</dbReference>
<keyword evidence="4 8" id="KW-0560">Oxidoreductase</keyword>